<evidence type="ECO:0000313" key="2">
    <source>
        <dbReference type="EMBL" id="SHG47097.1"/>
    </source>
</evidence>
<dbReference type="InterPro" id="IPR010502">
    <property type="entry name" value="Carb-bd_dom_fam9"/>
</dbReference>
<gene>
    <name evidence="2" type="ORF">SAMN04488109_0419</name>
</gene>
<dbReference type="GO" id="GO:0016052">
    <property type="term" value="P:carbohydrate catabolic process"/>
    <property type="evidence" value="ECO:0007669"/>
    <property type="project" value="InterPro"/>
</dbReference>
<dbReference type="Pfam" id="PF06452">
    <property type="entry name" value="CBM9_1"/>
    <property type="match status" value="1"/>
</dbReference>
<dbReference type="Gene3D" id="2.60.40.1190">
    <property type="match status" value="1"/>
</dbReference>
<dbReference type="PANTHER" id="PTHR35532">
    <property type="entry name" value="SIMILAR TO POLYHYDROXYALKANOATE DEPOLYMERASE"/>
    <property type="match status" value="1"/>
</dbReference>
<sequence length="305" mass="34393">MIYKGVLFAALIIACFIPDMNESPGVVTNTQNPGALPCQEKDVVHYTAHQTTATLAIDGKLDEAAWEAATRSPRFVDLIKGTPTYLDTKAAVLWDEKYLYIGYWIEEPSVKATLTERDAPIYRDNDVELFIAGPDGYYEFEINAHGTIYEVLFFWEDTFEKNGYSNLPEFDRTHKGVKPFNGVGYKTHPRGRRIGFWNWDYPGLLKAVHVDGTINNDKDRDRGWTVELALPWAGFATWSGGRSLPPHDGDVWRMDFSRFNTHKEPAPAHDSGGWAMSPHGVWDSHVPECFTAVVFSKEPAGKTTK</sequence>
<dbReference type="OrthoDB" id="9786766at2"/>
<dbReference type="PROSITE" id="PS51257">
    <property type="entry name" value="PROKAR_LIPOPROTEIN"/>
    <property type="match status" value="1"/>
</dbReference>
<evidence type="ECO:0000313" key="3">
    <source>
        <dbReference type="Proteomes" id="UP000184212"/>
    </source>
</evidence>
<organism evidence="2 3">
    <name type="scientific">Chryseolinea serpens</name>
    <dbReference type="NCBI Taxonomy" id="947013"/>
    <lineage>
        <taxon>Bacteria</taxon>
        <taxon>Pseudomonadati</taxon>
        <taxon>Bacteroidota</taxon>
        <taxon>Cytophagia</taxon>
        <taxon>Cytophagales</taxon>
        <taxon>Fulvivirgaceae</taxon>
        <taxon>Chryseolinea</taxon>
    </lineage>
</organism>
<dbReference type="PANTHER" id="PTHR35532:SF5">
    <property type="entry name" value="CARBOHYDRATE-BINDING DOMAIN-CONTAINING PROTEIN"/>
    <property type="match status" value="1"/>
</dbReference>
<dbReference type="GO" id="GO:0030246">
    <property type="term" value="F:carbohydrate binding"/>
    <property type="evidence" value="ECO:0007669"/>
    <property type="project" value="InterPro"/>
</dbReference>
<proteinExistence type="predicted"/>
<protein>
    <submittedName>
        <fullName evidence="2">Carbohydrate family 9 binding domain-like</fullName>
    </submittedName>
</protein>
<evidence type="ECO:0000259" key="1">
    <source>
        <dbReference type="Pfam" id="PF06452"/>
    </source>
</evidence>
<reference evidence="2 3" key="1">
    <citation type="submission" date="2016-11" db="EMBL/GenBank/DDBJ databases">
        <authorList>
            <person name="Jaros S."/>
            <person name="Januszkiewicz K."/>
            <person name="Wedrychowicz H."/>
        </authorList>
    </citation>
    <scope>NUCLEOTIDE SEQUENCE [LARGE SCALE GENOMIC DNA]</scope>
    <source>
        <strain evidence="2 3">DSM 24574</strain>
    </source>
</reference>
<dbReference type="SUPFAM" id="SSF49344">
    <property type="entry name" value="CBD9-like"/>
    <property type="match status" value="1"/>
</dbReference>
<dbReference type="AlphaFoldDB" id="A0A1M5K2U4"/>
<keyword evidence="3" id="KW-1185">Reference proteome</keyword>
<accession>A0A1M5K2U4</accession>
<dbReference type="EMBL" id="FQWQ01000001">
    <property type="protein sequence ID" value="SHG47097.1"/>
    <property type="molecule type" value="Genomic_DNA"/>
</dbReference>
<name>A0A1M5K2U4_9BACT</name>
<dbReference type="Proteomes" id="UP000184212">
    <property type="component" value="Unassembled WGS sequence"/>
</dbReference>
<feature type="domain" description="Carbohydrate-binding" evidence="1">
    <location>
        <begin position="57"/>
        <end position="137"/>
    </location>
</feature>
<dbReference type="STRING" id="947013.SAMN04488109_0419"/>
<dbReference type="CDD" id="cd09620">
    <property type="entry name" value="CBM9_like_3"/>
    <property type="match status" value="1"/>
</dbReference>
<dbReference type="GO" id="GO:0004553">
    <property type="term" value="F:hydrolase activity, hydrolyzing O-glycosyl compounds"/>
    <property type="evidence" value="ECO:0007669"/>
    <property type="project" value="InterPro"/>
</dbReference>
<dbReference type="RefSeq" id="WP_084137851.1">
    <property type="nucleotide sequence ID" value="NZ_FQWQ01000001.1"/>
</dbReference>